<protein>
    <recommendedName>
        <fullName evidence="3">DNA alkylation repair enzyme</fullName>
    </recommendedName>
</protein>
<keyword evidence="2" id="KW-1185">Reference proteome</keyword>
<reference evidence="1 2" key="1">
    <citation type="journal article" date="2012" name="J. Bacteriol.">
        <title>Genome Sequence of Pectin-Degrading Alishewanella agri, Isolated from Landfill Soil.</title>
        <authorList>
            <person name="Kim J."/>
            <person name="Jung J."/>
            <person name="Sung J.S."/>
            <person name="Chun J."/>
            <person name="Park W."/>
        </authorList>
    </citation>
    <scope>NUCLEOTIDE SEQUENCE [LARGE SCALE GENOMIC DNA]</scope>
    <source>
        <strain evidence="1 2">BL06</strain>
    </source>
</reference>
<dbReference type="Proteomes" id="UP000035062">
    <property type="component" value="Unassembled WGS sequence"/>
</dbReference>
<dbReference type="PATRIC" id="fig|1195246.3.peg.2719"/>
<organism evidence="1 2">
    <name type="scientific">Alishewanella agri BL06</name>
    <dbReference type="NCBI Taxonomy" id="1195246"/>
    <lineage>
        <taxon>Bacteria</taxon>
        <taxon>Pseudomonadati</taxon>
        <taxon>Pseudomonadota</taxon>
        <taxon>Gammaproteobacteria</taxon>
        <taxon>Alteromonadales</taxon>
        <taxon>Alteromonadaceae</taxon>
        <taxon>Alishewanella</taxon>
    </lineage>
</organism>
<dbReference type="RefSeq" id="WP_008985509.1">
    <property type="nucleotide sequence ID" value="NZ_AKKU01000026.1"/>
</dbReference>
<proteinExistence type="predicted"/>
<accession>I9NYQ3</accession>
<dbReference type="AlphaFoldDB" id="I9NYQ3"/>
<sequence>MNDAAVMAWLAEQQDPRGIQHWQKLGAATAGLHSYGIGLTKLRQYAKQLGRNRALAQQLWQSQCHEAKVLALLIDDPTQMSRAQAEQQVEQVGAGMLAHVFASCDATLAKAPFVMELANDWLSSEDPLRRECGYGLLYEISKLKPKKAPDDSYFLSQIARIDQQIAQQPERVQLAMATALMGIGKRNKVLNQAAIAVARAAGPIAFTSASGNCEPFDVLKHLTSERLQQQLR</sequence>
<name>I9NYQ3_9ALTE</name>
<evidence type="ECO:0000313" key="2">
    <source>
        <dbReference type="Proteomes" id="UP000035062"/>
    </source>
</evidence>
<comment type="caution">
    <text evidence="1">The sequence shown here is derived from an EMBL/GenBank/DDBJ whole genome shotgun (WGS) entry which is preliminary data.</text>
</comment>
<dbReference type="Pfam" id="PF08713">
    <property type="entry name" value="DNA_alkylation"/>
    <property type="match status" value="1"/>
</dbReference>
<dbReference type="eggNOG" id="COG4912">
    <property type="taxonomic scope" value="Bacteria"/>
</dbReference>
<dbReference type="PANTHER" id="PTHR41291">
    <property type="entry name" value="DNA ALKYLATION REPAIR PROTEIN"/>
    <property type="match status" value="1"/>
</dbReference>
<dbReference type="PANTHER" id="PTHR41291:SF1">
    <property type="entry name" value="DNA ALKYLATION REPAIR PROTEIN"/>
    <property type="match status" value="1"/>
</dbReference>
<dbReference type="InterPro" id="IPR016024">
    <property type="entry name" value="ARM-type_fold"/>
</dbReference>
<evidence type="ECO:0008006" key="3">
    <source>
        <dbReference type="Google" id="ProtNLM"/>
    </source>
</evidence>
<gene>
    <name evidence="1" type="ORF">AGRI_13675</name>
</gene>
<dbReference type="Gene3D" id="1.25.10.90">
    <property type="match status" value="1"/>
</dbReference>
<dbReference type="EMBL" id="AKKU01000026">
    <property type="protein sequence ID" value="EIW87574.1"/>
    <property type="molecule type" value="Genomic_DNA"/>
</dbReference>
<evidence type="ECO:0000313" key="1">
    <source>
        <dbReference type="EMBL" id="EIW87574.1"/>
    </source>
</evidence>
<dbReference type="InterPro" id="IPR014825">
    <property type="entry name" value="DNA_alkylation"/>
</dbReference>
<dbReference type="SUPFAM" id="SSF48371">
    <property type="entry name" value="ARM repeat"/>
    <property type="match status" value="1"/>
</dbReference>